<evidence type="ECO:0000313" key="2">
    <source>
        <dbReference type="Proteomes" id="UP000034391"/>
    </source>
</evidence>
<organism evidence="1 2">
    <name type="scientific">Candidatus Azambacteria bacterium GW2011_GWD2_46_48</name>
    <dbReference type="NCBI Taxonomy" id="1618623"/>
    <lineage>
        <taxon>Bacteria</taxon>
        <taxon>Candidatus Azamiibacteriota</taxon>
    </lineage>
</organism>
<reference evidence="1 2" key="1">
    <citation type="journal article" date="2015" name="Nature">
        <title>rRNA introns, odd ribosomes, and small enigmatic genomes across a large radiation of phyla.</title>
        <authorList>
            <person name="Brown C.T."/>
            <person name="Hug L.A."/>
            <person name="Thomas B.C."/>
            <person name="Sharon I."/>
            <person name="Castelle C.J."/>
            <person name="Singh A."/>
            <person name="Wilkins M.J."/>
            <person name="Williams K.H."/>
            <person name="Banfield J.F."/>
        </authorList>
    </citation>
    <scope>NUCLEOTIDE SEQUENCE [LARGE SCALE GENOMIC DNA]</scope>
</reference>
<protein>
    <submittedName>
        <fullName evidence="1">Uncharacterized protein</fullName>
    </submittedName>
</protein>
<evidence type="ECO:0000313" key="1">
    <source>
        <dbReference type="EMBL" id="KKU41918.1"/>
    </source>
</evidence>
<gene>
    <name evidence="1" type="ORF">UX56_C0015G0012</name>
</gene>
<feature type="non-terminal residue" evidence="1">
    <location>
        <position position="1"/>
    </location>
</feature>
<name>A0A0G1SIL5_9BACT</name>
<sequence length="41" mass="4711">LADNPLISHRLILPDFFKELASKIARREKLSKQKESFNGSL</sequence>
<dbReference type="AlphaFoldDB" id="A0A0G1SIL5"/>
<dbReference type="Proteomes" id="UP000034391">
    <property type="component" value="Unassembled WGS sequence"/>
</dbReference>
<accession>A0A0G1SIL5</accession>
<comment type="caution">
    <text evidence="1">The sequence shown here is derived from an EMBL/GenBank/DDBJ whole genome shotgun (WGS) entry which is preliminary data.</text>
</comment>
<proteinExistence type="predicted"/>
<dbReference type="EMBL" id="LCMR01000015">
    <property type="protein sequence ID" value="KKU41918.1"/>
    <property type="molecule type" value="Genomic_DNA"/>
</dbReference>